<dbReference type="InterPro" id="IPR050790">
    <property type="entry name" value="ExbB/TolQ_transport"/>
</dbReference>
<dbReference type="GO" id="GO:0005886">
    <property type="term" value="C:plasma membrane"/>
    <property type="evidence" value="ECO:0007669"/>
    <property type="project" value="UniProtKB-SubCell"/>
</dbReference>
<organism evidence="9">
    <name type="scientific">marine metagenome</name>
    <dbReference type="NCBI Taxonomy" id="408172"/>
    <lineage>
        <taxon>unclassified sequences</taxon>
        <taxon>metagenomes</taxon>
        <taxon>ecological metagenomes</taxon>
    </lineage>
</organism>
<gene>
    <name evidence="9" type="ORF">METZ01_LOCUS511948</name>
</gene>
<keyword evidence="4 7" id="KW-0812">Transmembrane</keyword>
<evidence type="ECO:0000256" key="5">
    <source>
        <dbReference type="ARBA" id="ARBA00022989"/>
    </source>
</evidence>
<keyword evidence="3" id="KW-1003">Cell membrane</keyword>
<evidence type="ECO:0000256" key="2">
    <source>
        <dbReference type="ARBA" id="ARBA00010442"/>
    </source>
</evidence>
<reference evidence="9" key="1">
    <citation type="submission" date="2018-05" db="EMBL/GenBank/DDBJ databases">
        <authorList>
            <person name="Lanie J.A."/>
            <person name="Ng W.-L."/>
            <person name="Kazmierczak K.M."/>
            <person name="Andrzejewski T.M."/>
            <person name="Davidsen T.M."/>
            <person name="Wayne K.J."/>
            <person name="Tettelin H."/>
            <person name="Glass J.I."/>
            <person name="Rusch D."/>
            <person name="Podicherti R."/>
            <person name="Tsui H.-C.T."/>
            <person name="Winkler M.E."/>
        </authorList>
    </citation>
    <scope>NUCLEOTIDE SEQUENCE</scope>
</reference>
<feature type="non-terminal residue" evidence="9">
    <location>
        <position position="105"/>
    </location>
</feature>
<comment type="subcellular location">
    <subcellularLocation>
        <location evidence="1">Cell membrane</location>
        <topology evidence="1">Multi-pass membrane protein</topology>
    </subcellularLocation>
</comment>
<dbReference type="InterPro" id="IPR002898">
    <property type="entry name" value="MotA_ExbB_proton_chnl"/>
</dbReference>
<dbReference type="PANTHER" id="PTHR30625">
    <property type="entry name" value="PROTEIN TOLQ"/>
    <property type="match status" value="1"/>
</dbReference>
<evidence type="ECO:0000256" key="7">
    <source>
        <dbReference type="SAM" id="Phobius"/>
    </source>
</evidence>
<evidence type="ECO:0000259" key="8">
    <source>
        <dbReference type="Pfam" id="PF01618"/>
    </source>
</evidence>
<evidence type="ECO:0000256" key="3">
    <source>
        <dbReference type="ARBA" id="ARBA00022475"/>
    </source>
</evidence>
<accession>A0A383ER92</accession>
<dbReference type="AlphaFoldDB" id="A0A383ER92"/>
<proteinExistence type="inferred from homology"/>
<dbReference type="PANTHER" id="PTHR30625:SF11">
    <property type="entry name" value="MOTA_TOLQ_EXBB PROTON CHANNEL DOMAIN-CONTAINING PROTEIN"/>
    <property type="match status" value="1"/>
</dbReference>
<dbReference type="GO" id="GO:0017038">
    <property type="term" value="P:protein import"/>
    <property type="evidence" value="ECO:0007669"/>
    <property type="project" value="TreeGrafter"/>
</dbReference>
<evidence type="ECO:0000256" key="1">
    <source>
        <dbReference type="ARBA" id="ARBA00004651"/>
    </source>
</evidence>
<evidence type="ECO:0000256" key="4">
    <source>
        <dbReference type="ARBA" id="ARBA00022692"/>
    </source>
</evidence>
<keyword evidence="5 7" id="KW-1133">Transmembrane helix</keyword>
<feature type="transmembrane region" description="Helical" evidence="7">
    <location>
        <begin position="6"/>
        <end position="31"/>
    </location>
</feature>
<feature type="transmembrane region" description="Helical" evidence="7">
    <location>
        <begin position="52"/>
        <end position="73"/>
    </location>
</feature>
<dbReference type="EMBL" id="UINC01227975">
    <property type="protein sequence ID" value="SVE59094.1"/>
    <property type="molecule type" value="Genomic_DNA"/>
</dbReference>
<name>A0A383ER92_9ZZZZ</name>
<evidence type="ECO:0000256" key="6">
    <source>
        <dbReference type="ARBA" id="ARBA00023136"/>
    </source>
</evidence>
<protein>
    <recommendedName>
        <fullName evidence="8">MotA/TolQ/ExbB proton channel domain-containing protein</fullName>
    </recommendedName>
</protein>
<keyword evidence="6 7" id="KW-0472">Membrane</keyword>
<sequence length="105" mass="11116">MDGGLVMAALLIVGLLLYGRIIERALVLWGAHRHIRSRNSQEIVRGLTMIRSLVATAPLLGLLGTVSGMILTFQGIEIGGNAEEISHGIGEALRTTQYGLAIAAP</sequence>
<feature type="domain" description="MotA/TolQ/ExbB proton channel" evidence="8">
    <location>
        <begin position="38"/>
        <end position="105"/>
    </location>
</feature>
<comment type="similarity">
    <text evidence="2">Belongs to the ExbB/TolQ family.</text>
</comment>
<dbReference type="Pfam" id="PF01618">
    <property type="entry name" value="MotA_ExbB"/>
    <property type="match status" value="1"/>
</dbReference>
<evidence type="ECO:0000313" key="9">
    <source>
        <dbReference type="EMBL" id="SVE59094.1"/>
    </source>
</evidence>